<dbReference type="EMBL" id="PDCK01000042">
    <property type="protein sequence ID" value="PRQ39288.1"/>
    <property type="molecule type" value="Genomic_DNA"/>
</dbReference>
<reference evidence="2 3" key="1">
    <citation type="journal article" date="2018" name="Nat. Genet.">
        <title>The Rosa genome provides new insights in the design of modern roses.</title>
        <authorList>
            <person name="Bendahmane M."/>
        </authorList>
    </citation>
    <scope>NUCLEOTIDE SEQUENCE [LARGE SCALE GENOMIC DNA]</scope>
    <source>
        <strain evidence="3">cv. Old Blush</strain>
    </source>
</reference>
<gene>
    <name evidence="2" type="ORF">RchiOBHm_Chr4g0423521</name>
</gene>
<feature type="compositionally biased region" description="Polar residues" evidence="1">
    <location>
        <begin position="108"/>
        <end position="119"/>
    </location>
</feature>
<dbReference type="Proteomes" id="UP000238479">
    <property type="component" value="Chromosome 4"/>
</dbReference>
<evidence type="ECO:0000313" key="3">
    <source>
        <dbReference type="Proteomes" id="UP000238479"/>
    </source>
</evidence>
<comment type="caution">
    <text evidence="2">The sequence shown here is derived from an EMBL/GenBank/DDBJ whole genome shotgun (WGS) entry which is preliminary data.</text>
</comment>
<evidence type="ECO:0000313" key="2">
    <source>
        <dbReference type="EMBL" id="PRQ39288.1"/>
    </source>
</evidence>
<organism evidence="2 3">
    <name type="scientific">Rosa chinensis</name>
    <name type="common">China rose</name>
    <dbReference type="NCBI Taxonomy" id="74649"/>
    <lineage>
        <taxon>Eukaryota</taxon>
        <taxon>Viridiplantae</taxon>
        <taxon>Streptophyta</taxon>
        <taxon>Embryophyta</taxon>
        <taxon>Tracheophyta</taxon>
        <taxon>Spermatophyta</taxon>
        <taxon>Magnoliopsida</taxon>
        <taxon>eudicotyledons</taxon>
        <taxon>Gunneridae</taxon>
        <taxon>Pentapetalae</taxon>
        <taxon>rosids</taxon>
        <taxon>fabids</taxon>
        <taxon>Rosales</taxon>
        <taxon>Rosaceae</taxon>
        <taxon>Rosoideae</taxon>
        <taxon>Rosoideae incertae sedis</taxon>
        <taxon>Rosa</taxon>
    </lineage>
</organism>
<name>A0A2P6QYL4_ROSCH</name>
<dbReference type="Gramene" id="PRQ39288">
    <property type="protein sequence ID" value="PRQ39288"/>
    <property type="gene ID" value="RchiOBHm_Chr4g0423521"/>
</dbReference>
<sequence length="185" mass="21168">MAFERLPKSHGVFLNCKAPQVLSESHTIIEDCRYSTSSMTPQKVFLPSDQYFNATKDEYRGSSWPNTTSHATIVKDCRYSTSPMTPQNVFLPSEEYFNATKDEYRGSSWPNTTSHASTSPPLPRPSQGYYHPQVVKMEYHQVPNHIKRYGNIEYPPSAERPINSTEAAKKYGGYVITEFRNKNSR</sequence>
<accession>A0A2P6QYL4</accession>
<proteinExistence type="predicted"/>
<feature type="region of interest" description="Disordered" evidence="1">
    <location>
        <begin position="107"/>
        <end position="127"/>
    </location>
</feature>
<dbReference type="AlphaFoldDB" id="A0A2P6QYL4"/>
<evidence type="ECO:0000256" key="1">
    <source>
        <dbReference type="SAM" id="MobiDB-lite"/>
    </source>
</evidence>
<keyword evidence="3" id="KW-1185">Reference proteome</keyword>
<protein>
    <submittedName>
        <fullName evidence="2">Uncharacterized protein</fullName>
    </submittedName>
</protein>